<name>A0A653EA94_9PSED</name>
<dbReference type="AlphaFoldDB" id="A0A653EA94"/>
<evidence type="ECO:0000259" key="4">
    <source>
        <dbReference type="PROSITE" id="PS50113"/>
    </source>
</evidence>
<evidence type="ECO:0000259" key="5">
    <source>
        <dbReference type="PROSITE" id="PS50887"/>
    </source>
</evidence>
<dbReference type="PROSITE" id="PS50113">
    <property type="entry name" value="PAC"/>
    <property type="match status" value="1"/>
</dbReference>
<proteinExistence type="predicted"/>
<dbReference type="Pfam" id="PF01590">
    <property type="entry name" value="GAF"/>
    <property type="match status" value="1"/>
</dbReference>
<dbReference type="PANTHER" id="PTHR46663">
    <property type="entry name" value="DIGUANYLATE CYCLASE DGCT-RELATED"/>
    <property type="match status" value="1"/>
</dbReference>
<dbReference type="PANTHER" id="PTHR46663:SF4">
    <property type="entry name" value="DIGUANYLATE CYCLASE DGCT-RELATED"/>
    <property type="match status" value="1"/>
</dbReference>
<comment type="cofactor">
    <cofactor evidence="1">
        <name>Mg(2+)</name>
        <dbReference type="ChEBI" id="CHEBI:18420"/>
    </cofactor>
</comment>
<evidence type="ECO:0000313" key="6">
    <source>
        <dbReference type="EMBL" id="VEV99051.1"/>
    </source>
</evidence>
<dbReference type="SMART" id="SM00267">
    <property type="entry name" value="GGDEF"/>
    <property type="match status" value="1"/>
</dbReference>
<sequence>MQSLSDFAVLDSANDDPLSSMVRLLRQQLGLKSALISVGKGAHLISRALDGAPVSTALLLNSLTSSLNTTDSILTVTDAQSDARINRAALAESPSLRFIAACPLRAVEGELLGVLCLLHDEPYVLDAAQHASLLVVARFAAQFLEQEAQIARQAQELEALRDSERRMALAISGSGTGVWDRNVLSGEIYYSSGWKALLGYADHEIGNRIEESYTRVHPDDLAYVKATIADHLQHRTGEYEVEHRIRCKDGSYKWVCSRGKVVERNAAGESLRMVGTTTDITSKHELSEQSRKTATLLTDLTDEIPGMAFQFQRSADGDLRFTYVSAGSYELFGVTPEQLLSDPHALRSTIHPQDLAGYLHSFDSTTRDLTPWHYEYRVLIPGRGVGWRQGDARPKQMPDGSVLWHGFIADISPHKSIEAELQVFATTDSLTQLSNRRWFLVQLEAELNNVQRKAEHGAALLMLDLDHFKKINDQWGHTVGDQVLRHFAKLLRAQLRISDTAGRLGGEEFAVVLSNADTPKAAKFAERLQEELKSAPLIHDGQAIHMTVSVGIAAITPSDDKVEVSLSRSDIALYRAKRNGRDRIECYD</sequence>
<dbReference type="Pfam" id="PF00990">
    <property type="entry name" value="GGDEF"/>
    <property type="match status" value="1"/>
</dbReference>
<comment type="subcellular location">
    <subcellularLocation>
        <location evidence="2">Cell inner membrane</location>
    </subcellularLocation>
</comment>
<dbReference type="SUPFAM" id="SSF55781">
    <property type="entry name" value="GAF domain-like"/>
    <property type="match status" value="1"/>
</dbReference>
<dbReference type="InterPro" id="IPR000160">
    <property type="entry name" value="GGDEF_dom"/>
</dbReference>
<dbReference type="PROSITE" id="PS50887">
    <property type="entry name" value="GGDEF"/>
    <property type="match status" value="1"/>
</dbReference>
<dbReference type="SMART" id="SM00086">
    <property type="entry name" value="PAC"/>
    <property type="match status" value="1"/>
</dbReference>
<reference evidence="6" key="1">
    <citation type="submission" date="2019-02" db="EMBL/GenBank/DDBJ databases">
        <authorList>
            <consortium name="Genoscope - CEA"/>
            <person name="William W."/>
        </authorList>
    </citation>
    <scope>NUCLEOTIDE SEQUENCE [LARGE SCALE GENOMIC DNA]</scope>
    <source>
        <strain evidence="6">YSy11</strain>
    </source>
</reference>
<dbReference type="GO" id="GO:0003824">
    <property type="term" value="F:catalytic activity"/>
    <property type="evidence" value="ECO:0007669"/>
    <property type="project" value="UniProtKB-ARBA"/>
</dbReference>
<evidence type="ECO:0000256" key="2">
    <source>
        <dbReference type="ARBA" id="ARBA00004533"/>
    </source>
</evidence>
<dbReference type="InterPro" id="IPR029016">
    <property type="entry name" value="GAF-like_dom_sf"/>
</dbReference>
<dbReference type="PROSITE" id="PS50112">
    <property type="entry name" value="PAS"/>
    <property type="match status" value="2"/>
</dbReference>
<dbReference type="Pfam" id="PF08447">
    <property type="entry name" value="PAS_3"/>
    <property type="match status" value="2"/>
</dbReference>
<dbReference type="SMART" id="SM00091">
    <property type="entry name" value="PAS"/>
    <property type="match status" value="2"/>
</dbReference>
<dbReference type="SUPFAM" id="SSF55785">
    <property type="entry name" value="PYP-like sensor domain (PAS domain)"/>
    <property type="match status" value="2"/>
</dbReference>
<dbReference type="GO" id="GO:0005886">
    <property type="term" value="C:plasma membrane"/>
    <property type="evidence" value="ECO:0007669"/>
    <property type="project" value="UniProtKB-SubCell"/>
</dbReference>
<dbReference type="EMBL" id="LR215729">
    <property type="protein sequence ID" value="VEV99051.1"/>
    <property type="molecule type" value="Genomic_DNA"/>
</dbReference>
<protein>
    <submittedName>
        <fullName evidence="6">Diguanylate cyclase</fullName>
    </submittedName>
</protein>
<gene>
    <name evidence="6" type="ORF">PMYSY11_4007</name>
</gene>
<organism evidence="6">
    <name type="scientific">Pseudomonas marincola</name>
    <dbReference type="NCBI Taxonomy" id="437900"/>
    <lineage>
        <taxon>Bacteria</taxon>
        <taxon>Pseudomonadati</taxon>
        <taxon>Pseudomonadota</taxon>
        <taxon>Gammaproteobacteria</taxon>
        <taxon>Pseudomonadales</taxon>
        <taxon>Pseudomonadaceae</taxon>
        <taxon>Pseudomonas</taxon>
    </lineage>
</organism>
<dbReference type="InterPro" id="IPR052163">
    <property type="entry name" value="DGC-Regulatory_Protein"/>
</dbReference>
<dbReference type="InterPro" id="IPR029787">
    <property type="entry name" value="Nucleotide_cyclase"/>
</dbReference>
<dbReference type="CDD" id="cd01949">
    <property type="entry name" value="GGDEF"/>
    <property type="match status" value="1"/>
</dbReference>
<feature type="domain" description="GGDEF" evidence="5">
    <location>
        <begin position="456"/>
        <end position="588"/>
    </location>
</feature>
<feature type="domain" description="PAS" evidence="3">
    <location>
        <begin position="163"/>
        <end position="235"/>
    </location>
</feature>
<dbReference type="InterPro" id="IPR000014">
    <property type="entry name" value="PAS"/>
</dbReference>
<dbReference type="Gene3D" id="3.30.70.270">
    <property type="match status" value="1"/>
</dbReference>
<dbReference type="Gene3D" id="3.30.450.40">
    <property type="match status" value="1"/>
</dbReference>
<dbReference type="InterPro" id="IPR043128">
    <property type="entry name" value="Rev_trsase/Diguanyl_cyclase"/>
</dbReference>
<dbReference type="FunFam" id="3.30.70.270:FF:000001">
    <property type="entry name" value="Diguanylate cyclase domain protein"/>
    <property type="match status" value="1"/>
</dbReference>
<dbReference type="InterPro" id="IPR001610">
    <property type="entry name" value="PAC"/>
</dbReference>
<dbReference type="InterPro" id="IPR003018">
    <property type="entry name" value="GAF"/>
</dbReference>
<feature type="domain" description="PAS" evidence="3">
    <location>
        <begin position="311"/>
        <end position="354"/>
    </location>
</feature>
<feature type="domain" description="PAC" evidence="4">
    <location>
        <begin position="239"/>
        <end position="292"/>
    </location>
</feature>
<dbReference type="NCBIfam" id="TIGR00229">
    <property type="entry name" value="sensory_box"/>
    <property type="match status" value="1"/>
</dbReference>
<dbReference type="SUPFAM" id="SSF55073">
    <property type="entry name" value="Nucleotide cyclase"/>
    <property type="match status" value="1"/>
</dbReference>
<dbReference type="Gene3D" id="3.30.450.20">
    <property type="entry name" value="PAS domain"/>
    <property type="match status" value="2"/>
</dbReference>
<dbReference type="CDD" id="cd00130">
    <property type="entry name" value="PAS"/>
    <property type="match status" value="2"/>
</dbReference>
<evidence type="ECO:0000256" key="1">
    <source>
        <dbReference type="ARBA" id="ARBA00001946"/>
    </source>
</evidence>
<dbReference type="InterPro" id="IPR013655">
    <property type="entry name" value="PAS_fold_3"/>
</dbReference>
<dbReference type="RefSeq" id="WP_239655478.1">
    <property type="nucleotide sequence ID" value="NZ_LR215729.2"/>
</dbReference>
<evidence type="ECO:0000259" key="3">
    <source>
        <dbReference type="PROSITE" id="PS50112"/>
    </source>
</evidence>
<accession>A0A653EA94</accession>
<dbReference type="InterPro" id="IPR035965">
    <property type="entry name" value="PAS-like_dom_sf"/>
</dbReference>
<dbReference type="NCBIfam" id="TIGR00254">
    <property type="entry name" value="GGDEF"/>
    <property type="match status" value="1"/>
</dbReference>
<dbReference type="InterPro" id="IPR000700">
    <property type="entry name" value="PAS-assoc_C"/>
</dbReference>